<dbReference type="InterPro" id="IPR022655">
    <property type="entry name" value="DUF1553"/>
</dbReference>
<dbReference type="AlphaFoldDB" id="M5RSM2"/>
<accession>M5RSM2</accession>
<keyword evidence="3" id="KW-1185">Reference proteome</keyword>
<evidence type="ECO:0000313" key="3">
    <source>
        <dbReference type="Proteomes" id="UP000011991"/>
    </source>
</evidence>
<sequence>MTVTFDSNNGQPDPVRLAARTSRAFLGLRIDCLQCHDDFLGNVSLGSADSPREGLQTDFHQLAAFFTSAKTNGLQGVQEGKVNYHYQYLDADEEVEVTPSVPYQPELLPERGSPRHRLAAWITHPENRQAGRSAVSHVWALLFGRSATDAVDNLPLDEEAPAVIETLTDEFIARQFNLRDLIRMIVRSSAFRVSSRAEFEVTDAHEDAGAVFPLTRLRPEQMAGCIIQSARIKKIDRESSLLVQFDKFGSTNDFVRRYGDQGEDEFTNDSVTISQRLVMLNGKMLRKAIGDNPVLNATNHIARFAKTDTQAIETTYLAVLNRRPTPAEQQHFVTRLNESGSRRAAIEDLYWVLLNSTELAWNH</sequence>
<name>M5RSM2_9BACT</name>
<comment type="caution">
    <text evidence="2">The sequence shown here is derived from an EMBL/GenBank/DDBJ whole genome shotgun (WGS) entry which is preliminary data.</text>
</comment>
<evidence type="ECO:0000259" key="1">
    <source>
        <dbReference type="Pfam" id="PF07587"/>
    </source>
</evidence>
<dbReference type="Proteomes" id="UP000011991">
    <property type="component" value="Unassembled WGS sequence"/>
</dbReference>
<dbReference type="EMBL" id="ANOG01000676">
    <property type="protein sequence ID" value="EMI18382.1"/>
    <property type="molecule type" value="Genomic_DNA"/>
</dbReference>
<dbReference type="Pfam" id="PF07587">
    <property type="entry name" value="PSD1"/>
    <property type="match status" value="1"/>
</dbReference>
<evidence type="ECO:0000313" key="2">
    <source>
        <dbReference type="EMBL" id="EMI18382.1"/>
    </source>
</evidence>
<proteinExistence type="predicted"/>
<dbReference type="PANTHER" id="PTHR35889">
    <property type="entry name" value="CYCLOINULO-OLIGOSACCHARIDE FRUCTANOTRANSFERASE-RELATED"/>
    <property type="match status" value="1"/>
</dbReference>
<protein>
    <submittedName>
        <fullName evidence="2">Protein containing DUF1549</fullName>
    </submittedName>
</protein>
<reference evidence="2 3" key="1">
    <citation type="journal article" date="2013" name="Mar. Genomics">
        <title>Expression of sulfatases in Rhodopirellula baltica and the diversity of sulfatases in the genus Rhodopirellula.</title>
        <authorList>
            <person name="Wegner C.E."/>
            <person name="Richter-Heitmann T."/>
            <person name="Klindworth A."/>
            <person name="Klockow C."/>
            <person name="Richter M."/>
            <person name="Achstetter T."/>
            <person name="Glockner F.O."/>
            <person name="Harder J."/>
        </authorList>
    </citation>
    <scope>NUCLEOTIDE SEQUENCE [LARGE SCALE GENOMIC DNA]</scope>
    <source>
        <strain evidence="2 3">SM1</strain>
    </source>
</reference>
<dbReference type="PANTHER" id="PTHR35889:SF3">
    <property type="entry name" value="F-BOX DOMAIN-CONTAINING PROTEIN"/>
    <property type="match status" value="1"/>
</dbReference>
<organism evidence="2 3">
    <name type="scientific">Rhodopirellula maiorica SM1</name>
    <dbReference type="NCBI Taxonomy" id="1265738"/>
    <lineage>
        <taxon>Bacteria</taxon>
        <taxon>Pseudomonadati</taxon>
        <taxon>Planctomycetota</taxon>
        <taxon>Planctomycetia</taxon>
        <taxon>Pirellulales</taxon>
        <taxon>Pirellulaceae</taxon>
        <taxon>Novipirellula</taxon>
    </lineage>
</organism>
<gene>
    <name evidence="2" type="ORF">RMSM_04713</name>
</gene>
<dbReference type="PATRIC" id="fig|1265738.3.peg.4735"/>
<feature type="domain" description="DUF1553" evidence="1">
    <location>
        <begin position="115"/>
        <end position="225"/>
    </location>
</feature>